<dbReference type="Proteomes" id="UP000829196">
    <property type="component" value="Unassembled WGS sequence"/>
</dbReference>
<evidence type="ECO:0000313" key="2">
    <source>
        <dbReference type="Proteomes" id="UP000829196"/>
    </source>
</evidence>
<evidence type="ECO:0000313" key="1">
    <source>
        <dbReference type="EMBL" id="KAI0527314.1"/>
    </source>
</evidence>
<accession>A0A8T3C2Z6</accession>
<reference evidence="1" key="1">
    <citation type="journal article" date="2022" name="Front. Genet.">
        <title>Chromosome-Scale Assembly of the Dendrobium nobile Genome Provides Insights Into the Molecular Mechanism of the Biosynthesis of the Medicinal Active Ingredient of Dendrobium.</title>
        <authorList>
            <person name="Xu Q."/>
            <person name="Niu S.-C."/>
            <person name="Li K.-L."/>
            <person name="Zheng P.-J."/>
            <person name="Zhang X.-J."/>
            <person name="Jia Y."/>
            <person name="Liu Y."/>
            <person name="Niu Y.-X."/>
            <person name="Yu L.-H."/>
            <person name="Chen D.-F."/>
            <person name="Zhang G.-Q."/>
        </authorList>
    </citation>
    <scope>NUCLEOTIDE SEQUENCE</scope>
    <source>
        <tissue evidence="1">Leaf</tissue>
    </source>
</reference>
<dbReference type="EMBL" id="JAGYWB010000003">
    <property type="protein sequence ID" value="KAI0527314.1"/>
    <property type="molecule type" value="Genomic_DNA"/>
</dbReference>
<organism evidence="1 2">
    <name type="scientific">Dendrobium nobile</name>
    <name type="common">Orchid</name>
    <dbReference type="NCBI Taxonomy" id="94219"/>
    <lineage>
        <taxon>Eukaryota</taxon>
        <taxon>Viridiplantae</taxon>
        <taxon>Streptophyta</taxon>
        <taxon>Embryophyta</taxon>
        <taxon>Tracheophyta</taxon>
        <taxon>Spermatophyta</taxon>
        <taxon>Magnoliopsida</taxon>
        <taxon>Liliopsida</taxon>
        <taxon>Asparagales</taxon>
        <taxon>Orchidaceae</taxon>
        <taxon>Epidendroideae</taxon>
        <taxon>Malaxideae</taxon>
        <taxon>Dendrobiinae</taxon>
        <taxon>Dendrobium</taxon>
    </lineage>
</organism>
<protein>
    <submittedName>
        <fullName evidence="1">Uncharacterized protein</fullName>
    </submittedName>
</protein>
<comment type="caution">
    <text evidence="1">The sequence shown here is derived from an EMBL/GenBank/DDBJ whole genome shotgun (WGS) entry which is preliminary data.</text>
</comment>
<dbReference type="AlphaFoldDB" id="A0A8T3C2Z6"/>
<sequence>MKNASIPEYAILNIGWVQWWLTASDRRSEEGGVAVGHRQVAAMATSGCITEGATIIEYRGQDVTKGDFRAANSCRDFRANMNKNKKGLTKINTFAVNYRGDFRAMKARSSDSDRRTKAKSFFTRSLKACGIRRDSRFKAAMRSFNEAVTPTEGGRRTLSSREALKPNWAVS</sequence>
<name>A0A8T3C2Z6_DENNO</name>
<proteinExistence type="predicted"/>
<gene>
    <name evidence="1" type="ORF">KFK09_002913</name>
</gene>
<keyword evidence="2" id="KW-1185">Reference proteome</keyword>